<dbReference type="EMBL" id="CAFBPY010000017">
    <property type="protein sequence ID" value="CAB5034691.1"/>
    <property type="molecule type" value="Genomic_DNA"/>
</dbReference>
<evidence type="ECO:0000313" key="3">
    <source>
        <dbReference type="EMBL" id="CAB5034691.1"/>
    </source>
</evidence>
<proteinExistence type="predicted"/>
<name>A0A6J7CLU5_9ZZZZ</name>
<dbReference type="AlphaFoldDB" id="A0A6J7CLU5"/>
<evidence type="ECO:0000313" key="2">
    <source>
        <dbReference type="EMBL" id="CAB4858055.1"/>
    </source>
</evidence>
<organism evidence="2">
    <name type="scientific">freshwater metagenome</name>
    <dbReference type="NCBI Taxonomy" id="449393"/>
    <lineage>
        <taxon>unclassified sequences</taxon>
        <taxon>metagenomes</taxon>
        <taxon>ecological metagenomes</taxon>
    </lineage>
</organism>
<dbReference type="EMBL" id="CAEZZS010000005">
    <property type="protein sequence ID" value="CAB4768596.1"/>
    <property type="molecule type" value="Genomic_DNA"/>
</dbReference>
<reference evidence="2" key="1">
    <citation type="submission" date="2020-05" db="EMBL/GenBank/DDBJ databases">
        <authorList>
            <person name="Chiriac C."/>
            <person name="Salcher M."/>
            <person name="Ghai R."/>
            <person name="Kavagutti S V."/>
        </authorList>
    </citation>
    <scope>NUCLEOTIDE SEQUENCE</scope>
</reference>
<gene>
    <name evidence="1" type="ORF">UFOPK2922_00199</name>
    <name evidence="2" type="ORF">UFOPK3306_00275</name>
    <name evidence="3" type="ORF">UFOPK4209_00202</name>
</gene>
<accession>A0A6J7CLU5</accession>
<evidence type="ECO:0000313" key="1">
    <source>
        <dbReference type="EMBL" id="CAB4768596.1"/>
    </source>
</evidence>
<dbReference type="EMBL" id="CAFBLI010000012">
    <property type="protein sequence ID" value="CAB4858055.1"/>
    <property type="molecule type" value="Genomic_DNA"/>
</dbReference>
<protein>
    <submittedName>
        <fullName evidence="2">Unannotated protein</fullName>
    </submittedName>
</protein>
<sequence length="91" mass="10714">MHSAMSRDFQRFGTEPDNAAREKYQEFGGVVWDSASSALKTGLTCYLVTMFHVNEHLYEPFEELDLLQPTSLSPRYIKRIRFESIFVRSFW</sequence>